<accession>A0A7J7ZEC8</accession>
<evidence type="ECO:0000313" key="3">
    <source>
        <dbReference type="Proteomes" id="UP000585614"/>
    </source>
</evidence>
<reference evidence="2 3" key="1">
    <citation type="journal article" date="2020" name="Nature">
        <title>Six reference-quality genomes reveal evolution of bat adaptations.</title>
        <authorList>
            <person name="Jebb D."/>
            <person name="Huang Z."/>
            <person name="Pippel M."/>
            <person name="Hughes G.M."/>
            <person name="Lavrichenko K."/>
            <person name="Devanna P."/>
            <person name="Winkler S."/>
            <person name="Jermiin L.S."/>
            <person name="Skirmuntt E.C."/>
            <person name="Katzourakis A."/>
            <person name="Burkitt-Gray L."/>
            <person name="Ray D.A."/>
            <person name="Sullivan K.A.M."/>
            <person name="Roscito J.G."/>
            <person name="Kirilenko B.M."/>
            <person name="Davalos L.M."/>
            <person name="Corthals A.P."/>
            <person name="Power M.L."/>
            <person name="Jones G."/>
            <person name="Ransome R.D."/>
            <person name="Dechmann D.K.N."/>
            <person name="Locatelli A.G."/>
            <person name="Puechmaille S.J."/>
            <person name="Fedrigo O."/>
            <person name="Jarvis E.D."/>
            <person name="Hiller M."/>
            <person name="Vernes S.C."/>
            <person name="Myers E.W."/>
            <person name="Teeling E.C."/>
        </authorList>
    </citation>
    <scope>NUCLEOTIDE SEQUENCE [LARGE SCALE GENOMIC DNA]</scope>
    <source>
        <strain evidence="2">MRhiFer1</strain>
        <tissue evidence="2">Lung</tissue>
    </source>
</reference>
<feature type="compositionally biased region" description="Polar residues" evidence="1">
    <location>
        <begin position="75"/>
        <end position="89"/>
    </location>
</feature>
<organism evidence="2 3">
    <name type="scientific">Rhinolophus ferrumequinum</name>
    <name type="common">Greater horseshoe bat</name>
    <dbReference type="NCBI Taxonomy" id="59479"/>
    <lineage>
        <taxon>Eukaryota</taxon>
        <taxon>Metazoa</taxon>
        <taxon>Chordata</taxon>
        <taxon>Craniata</taxon>
        <taxon>Vertebrata</taxon>
        <taxon>Euteleostomi</taxon>
        <taxon>Mammalia</taxon>
        <taxon>Eutheria</taxon>
        <taxon>Laurasiatheria</taxon>
        <taxon>Chiroptera</taxon>
        <taxon>Yinpterochiroptera</taxon>
        <taxon>Rhinolophoidea</taxon>
        <taxon>Rhinolophidae</taxon>
        <taxon>Rhinolophinae</taxon>
        <taxon>Rhinolophus</taxon>
    </lineage>
</organism>
<evidence type="ECO:0000256" key="1">
    <source>
        <dbReference type="SAM" id="MobiDB-lite"/>
    </source>
</evidence>
<feature type="region of interest" description="Disordered" evidence="1">
    <location>
        <begin position="55"/>
        <end position="89"/>
    </location>
</feature>
<gene>
    <name evidence="2" type="ORF">mRhiFer1_009787</name>
</gene>
<dbReference type="AlphaFoldDB" id="A0A7J7ZEC8"/>
<evidence type="ECO:0000313" key="2">
    <source>
        <dbReference type="EMBL" id="KAF6372050.1"/>
    </source>
</evidence>
<comment type="caution">
    <text evidence="2">The sequence shown here is derived from an EMBL/GenBank/DDBJ whole genome shotgun (WGS) entry which is preliminary data.</text>
</comment>
<name>A0A7J7ZEC8_RHIFE</name>
<sequence length="125" mass="14244">MEAGVPRRPVVQEEAIIKTKRRAAARVPFEAEKYLVFSFPTDTPDILQSLLSRTQPDHLSSETGKRSLQGAQLLYSEQSSRTGNESETKQIQNLHMAKIMDSQLCQHRLLNKSSFPPREMDNIVY</sequence>
<proteinExistence type="predicted"/>
<dbReference type="Proteomes" id="UP000585614">
    <property type="component" value="Unassembled WGS sequence"/>
</dbReference>
<feature type="compositionally biased region" description="Basic and acidic residues" evidence="1">
    <location>
        <begin position="55"/>
        <end position="65"/>
    </location>
</feature>
<protein>
    <submittedName>
        <fullName evidence="2">Uncharacterized protein</fullName>
    </submittedName>
</protein>
<dbReference type="EMBL" id="JACAGC010000004">
    <property type="protein sequence ID" value="KAF6372050.1"/>
    <property type="molecule type" value="Genomic_DNA"/>
</dbReference>